<proteinExistence type="predicted"/>
<evidence type="ECO:0000256" key="2">
    <source>
        <dbReference type="SAM" id="MobiDB-lite"/>
    </source>
</evidence>
<keyword evidence="1" id="KW-0175">Coiled coil</keyword>
<protein>
    <recommendedName>
        <fullName evidence="5">Fungal N-terminal domain-containing protein</fullName>
    </recommendedName>
</protein>
<dbReference type="EMBL" id="JAKLMC020000029">
    <property type="protein sequence ID" value="KAK5950067.1"/>
    <property type="molecule type" value="Genomic_DNA"/>
</dbReference>
<dbReference type="Proteomes" id="UP001316803">
    <property type="component" value="Unassembled WGS sequence"/>
</dbReference>
<evidence type="ECO:0000313" key="4">
    <source>
        <dbReference type="Proteomes" id="UP001316803"/>
    </source>
</evidence>
<feature type="region of interest" description="Disordered" evidence="2">
    <location>
        <begin position="239"/>
        <end position="258"/>
    </location>
</feature>
<accession>A0AAN8EG97</accession>
<gene>
    <name evidence="3" type="ORF">OHC33_008782</name>
</gene>
<evidence type="ECO:0000313" key="3">
    <source>
        <dbReference type="EMBL" id="KAK5950067.1"/>
    </source>
</evidence>
<reference evidence="3 4" key="1">
    <citation type="submission" date="2022-12" db="EMBL/GenBank/DDBJ databases">
        <title>Genomic features and morphological characterization of a novel Knufia sp. strain isolated from spacecraft assembly facility.</title>
        <authorList>
            <person name="Teixeira M."/>
            <person name="Chander A.M."/>
            <person name="Stajich J.E."/>
            <person name="Venkateswaran K."/>
        </authorList>
    </citation>
    <scope>NUCLEOTIDE SEQUENCE [LARGE SCALE GENOMIC DNA]</scope>
    <source>
        <strain evidence="3 4">FJI-L2-BK-P2</strain>
    </source>
</reference>
<comment type="caution">
    <text evidence="3">The sequence shown here is derived from an EMBL/GenBank/DDBJ whole genome shotgun (WGS) entry which is preliminary data.</text>
</comment>
<name>A0AAN8EG97_9EURO</name>
<evidence type="ECO:0000256" key="1">
    <source>
        <dbReference type="SAM" id="Coils"/>
    </source>
</evidence>
<keyword evidence="4" id="KW-1185">Reference proteome</keyword>
<organism evidence="3 4">
    <name type="scientific">Knufia fluminis</name>
    <dbReference type="NCBI Taxonomy" id="191047"/>
    <lineage>
        <taxon>Eukaryota</taxon>
        <taxon>Fungi</taxon>
        <taxon>Dikarya</taxon>
        <taxon>Ascomycota</taxon>
        <taxon>Pezizomycotina</taxon>
        <taxon>Eurotiomycetes</taxon>
        <taxon>Chaetothyriomycetidae</taxon>
        <taxon>Chaetothyriales</taxon>
        <taxon>Trichomeriaceae</taxon>
        <taxon>Knufia</taxon>
    </lineage>
</organism>
<dbReference type="AlphaFoldDB" id="A0AAN8EG97"/>
<feature type="coiled-coil region" evidence="1">
    <location>
        <begin position="346"/>
        <end position="373"/>
    </location>
</feature>
<evidence type="ECO:0008006" key="5">
    <source>
        <dbReference type="Google" id="ProtNLM"/>
    </source>
</evidence>
<sequence length="376" mass="42384">MDPLSITASAGSIFGALISCTKTITSFVSTVRAARTEMDAVQQELTSLKLCLDVLEDDDEQYRVRYPEEMRTKIGDIKTNIEMNCIQIRNMLNKLQSGKLGRRIQWAASEREEINQFRSSLESNKASLEIMLQYGTVAIITRNTKGQQQSNRDISAVLQYAQATCDNTVEIGRKVDDLLSMQENCSRFDELRHELIKLRQQITALDTPKNQSFHCFLDQSRSYTQALLESLDPPPGYEDCLSVSEPTSQKDESGAFDDSTSTLVAPNIVIIDVDNAVFCPACAQEMDEAKLHVAQARLYEMQKQWRASWTEQLIHELACLQPADVLSVHEDAHCADSLSVNDISHVARLEDECDELRLHSQQLMGEIRSLQQRSAD</sequence>